<proteinExistence type="inferred from homology"/>
<keyword evidence="8" id="KW-1185">Reference proteome</keyword>
<dbReference type="GO" id="GO:0051287">
    <property type="term" value="F:NAD binding"/>
    <property type="evidence" value="ECO:0007669"/>
    <property type="project" value="InterPro"/>
</dbReference>
<keyword evidence="2 4" id="KW-0560">Oxidoreductase</keyword>
<evidence type="ECO:0000313" key="8">
    <source>
        <dbReference type="Proteomes" id="UP000637695"/>
    </source>
</evidence>
<dbReference type="Gene3D" id="3.40.50.720">
    <property type="entry name" value="NAD(P)-binding Rossmann-like Domain"/>
    <property type="match status" value="2"/>
</dbReference>
<evidence type="ECO:0000256" key="1">
    <source>
        <dbReference type="ARBA" id="ARBA00005854"/>
    </source>
</evidence>
<feature type="domain" description="D-isomer specific 2-hydroxyacid dehydrogenase catalytic" evidence="5">
    <location>
        <begin position="18"/>
        <end position="314"/>
    </location>
</feature>
<evidence type="ECO:0000259" key="6">
    <source>
        <dbReference type="Pfam" id="PF02826"/>
    </source>
</evidence>
<evidence type="ECO:0000259" key="5">
    <source>
        <dbReference type="Pfam" id="PF00389"/>
    </source>
</evidence>
<dbReference type="PANTHER" id="PTHR43333:SF1">
    <property type="entry name" value="D-ISOMER SPECIFIC 2-HYDROXYACID DEHYDROGENASE NAD-BINDING DOMAIN-CONTAINING PROTEIN"/>
    <property type="match status" value="1"/>
</dbReference>
<dbReference type="Pfam" id="PF02826">
    <property type="entry name" value="2-Hacid_dh_C"/>
    <property type="match status" value="1"/>
</dbReference>
<comment type="similarity">
    <text evidence="1 4">Belongs to the D-isomer specific 2-hydroxyacid dehydrogenase family.</text>
</comment>
<feature type="domain" description="D-isomer specific 2-hydroxyacid dehydrogenase NAD-binding" evidence="6">
    <location>
        <begin position="108"/>
        <end position="283"/>
    </location>
</feature>
<protein>
    <submittedName>
        <fullName evidence="7">Dehydrogenase</fullName>
    </submittedName>
</protein>
<dbReference type="GO" id="GO:0016616">
    <property type="term" value="F:oxidoreductase activity, acting on the CH-OH group of donors, NAD or NADP as acceptor"/>
    <property type="evidence" value="ECO:0007669"/>
    <property type="project" value="InterPro"/>
</dbReference>
<keyword evidence="3" id="KW-0520">NAD</keyword>
<dbReference type="Proteomes" id="UP000637695">
    <property type="component" value="Unassembled WGS sequence"/>
</dbReference>
<dbReference type="InterPro" id="IPR006140">
    <property type="entry name" value="D-isomer_DH_NAD-bd"/>
</dbReference>
<dbReference type="CDD" id="cd05300">
    <property type="entry name" value="2-Hacid_dh_1"/>
    <property type="match status" value="1"/>
</dbReference>
<dbReference type="SUPFAM" id="SSF52283">
    <property type="entry name" value="Formate/glycerate dehydrogenase catalytic domain-like"/>
    <property type="match status" value="1"/>
</dbReference>
<evidence type="ECO:0000256" key="2">
    <source>
        <dbReference type="ARBA" id="ARBA00023002"/>
    </source>
</evidence>
<reference evidence="7" key="1">
    <citation type="journal article" date="2014" name="Int. J. Syst. Evol. Microbiol.">
        <title>Complete genome sequence of Corynebacterium casei LMG S-19264T (=DSM 44701T), isolated from a smear-ripened cheese.</title>
        <authorList>
            <consortium name="US DOE Joint Genome Institute (JGI-PGF)"/>
            <person name="Walter F."/>
            <person name="Albersmeier A."/>
            <person name="Kalinowski J."/>
            <person name="Ruckert C."/>
        </authorList>
    </citation>
    <scope>NUCLEOTIDE SEQUENCE</scope>
    <source>
        <strain evidence="7">JCM 18487</strain>
    </source>
</reference>
<accession>A0A917K8W6</accession>
<evidence type="ECO:0000256" key="4">
    <source>
        <dbReference type="RuleBase" id="RU003719"/>
    </source>
</evidence>
<comment type="caution">
    <text evidence="7">The sequence shown here is derived from an EMBL/GenBank/DDBJ whole genome shotgun (WGS) entry which is preliminary data.</text>
</comment>
<dbReference type="Pfam" id="PF00389">
    <property type="entry name" value="2-Hacid_dh"/>
    <property type="match status" value="1"/>
</dbReference>
<dbReference type="EMBL" id="BMOY01000017">
    <property type="protein sequence ID" value="GGJ05467.1"/>
    <property type="molecule type" value="Genomic_DNA"/>
</dbReference>
<dbReference type="InterPro" id="IPR036291">
    <property type="entry name" value="NAD(P)-bd_dom_sf"/>
</dbReference>
<reference evidence="7" key="2">
    <citation type="submission" date="2020-09" db="EMBL/GenBank/DDBJ databases">
        <authorList>
            <person name="Sun Q."/>
            <person name="Ohkuma M."/>
        </authorList>
    </citation>
    <scope>NUCLEOTIDE SEQUENCE</scope>
    <source>
        <strain evidence="7">JCM 18487</strain>
    </source>
</reference>
<dbReference type="RefSeq" id="WP_188881936.1">
    <property type="nucleotide sequence ID" value="NZ_BMOY01000017.1"/>
</dbReference>
<dbReference type="InterPro" id="IPR006139">
    <property type="entry name" value="D-isomer_2_OHA_DH_cat_dom"/>
</dbReference>
<evidence type="ECO:0000256" key="3">
    <source>
        <dbReference type="ARBA" id="ARBA00023027"/>
    </source>
</evidence>
<organism evidence="7 8">
    <name type="scientific">Alicyclobacillus cellulosilyticus</name>
    <dbReference type="NCBI Taxonomy" id="1003997"/>
    <lineage>
        <taxon>Bacteria</taxon>
        <taxon>Bacillati</taxon>
        <taxon>Bacillota</taxon>
        <taxon>Bacilli</taxon>
        <taxon>Bacillales</taxon>
        <taxon>Alicyclobacillaceae</taxon>
        <taxon>Alicyclobacillus</taxon>
    </lineage>
</organism>
<evidence type="ECO:0000313" key="7">
    <source>
        <dbReference type="EMBL" id="GGJ05467.1"/>
    </source>
</evidence>
<dbReference type="SUPFAM" id="SSF51735">
    <property type="entry name" value="NAD(P)-binding Rossmann-fold domains"/>
    <property type="match status" value="1"/>
</dbReference>
<dbReference type="AlphaFoldDB" id="A0A917K8W6"/>
<gene>
    <name evidence="7" type="primary">yugC</name>
    <name evidence="7" type="ORF">GCM10010885_13230</name>
</gene>
<dbReference type="PANTHER" id="PTHR43333">
    <property type="entry name" value="2-HACID_DH_C DOMAIN-CONTAINING PROTEIN"/>
    <property type="match status" value="1"/>
</dbReference>
<name>A0A917K8W6_9BACL</name>
<sequence>MSSIHIVFNYRGEWTLPADKVSELKAAFPDVTFIEAAGREVPPEVLQEADAFVGWPTDEMLDAMPKLRWLQLPSAGANGYADNPKLRPEVVLTNSSGVFGIPGAEHAIALMMAFARRIHIHRDQQHQRVWKPSRDCLQVQDATVLVVGLGDIGKEVAVRAKALGAHVIGVKRQVTTSPPYVDELYDTAHVDDVLPHADFVVSALPLTPETRGFFSAERFAKFKPGAVFVNIGRGGSVDESALVAALSTGRLGGAGLDVTAEEPLPPDNPLWGLENVIITSHSAGVSPTKTERRFQLLERNIRRFVNGERLENVVDRKLGY</sequence>